<name>K1JRP4_9BURK</name>
<dbReference type="HOGENOM" id="CLU_171160_0_0_4"/>
<dbReference type="PATRIC" id="fig|742823.3.peg.2032"/>
<dbReference type="RefSeq" id="WP_005436735.1">
    <property type="nucleotide sequence ID" value="NZ_JH815520.1"/>
</dbReference>
<dbReference type="EMBL" id="ADMG01000045">
    <property type="protein sequence ID" value="EKB30367.1"/>
    <property type="molecule type" value="Genomic_DNA"/>
</dbReference>
<keyword evidence="3" id="KW-1185">Reference proteome</keyword>
<accession>K1JRP4</accession>
<dbReference type="Proteomes" id="UP000005835">
    <property type="component" value="Unassembled WGS sequence"/>
</dbReference>
<protein>
    <submittedName>
        <fullName evidence="2">Uncharacterized protein</fullName>
    </submittedName>
</protein>
<dbReference type="STRING" id="742823.HMPREF9465_02034"/>
<comment type="caution">
    <text evidence="2">The sequence shown here is derived from an EMBL/GenBank/DDBJ whole genome shotgun (WGS) entry which is preliminary data.</text>
</comment>
<keyword evidence="1" id="KW-0812">Transmembrane</keyword>
<dbReference type="AlphaFoldDB" id="K1JRP4"/>
<feature type="transmembrane region" description="Helical" evidence="1">
    <location>
        <begin position="48"/>
        <end position="65"/>
    </location>
</feature>
<gene>
    <name evidence="2" type="ORF">HMPREF9465_02034</name>
</gene>
<evidence type="ECO:0000313" key="2">
    <source>
        <dbReference type="EMBL" id="EKB30367.1"/>
    </source>
</evidence>
<keyword evidence="1" id="KW-0472">Membrane</keyword>
<organism evidence="2 3">
    <name type="scientific">Sutterella wadsworthensis 2_1_59BFAA</name>
    <dbReference type="NCBI Taxonomy" id="742823"/>
    <lineage>
        <taxon>Bacteria</taxon>
        <taxon>Pseudomonadati</taxon>
        <taxon>Pseudomonadota</taxon>
        <taxon>Betaproteobacteria</taxon>
        <taxon>Burkholderiales</taxon>
        <taxon>Sutterellaceae</taxon>
        <taxon>Sutterella</taxon>
    </lineage>
</organism>
<feature type="transmembrane region" description="Helical" evidence="1">
    <location>
        <begin position="86"/>
        <end position="106"/>
    </location>
</feature>
<dbReference type="eggNOG" id="ENOG502ZI2V">
    <property type="taxonomic scope" value="Bacteria"/>
</dbReference>
<proteinExistence type="predicted"/>
<evidence type="ECO:0000313" key="3">
    <source>
        <dbReference type="Proteomes" id="UP000005835"/>
    </source>
</evidence>
<evidence type="ECO:0000256" key="1">
    <source>
        <dbReference type="SAM" id="Phobius"/>
    </source>
</evidence>
<reference evidence="2 3" key="1">
    <citation type="submission" date="2012-05" db="EMBL/GenBank/DDBJ databases">
        <title>The Genome Sequence of Sutterella wadsworthensis 2_1_59BFAA.</title>
        <authorList>
            <consortium name="The Broad Institute Genome Sequencing Platform"/>
            <person name="Earl A."/>
            <person name="Ward D."/>
            <person name="Feldgarden M."/>
            <person name="Gevers D."/>
            <person name="Daigneault M."/>
            <person name="Strauss J."/>
            <person name="Allen-Vercoe E."/>
            <person name="Walker B."/>
            <person name="Young S.K."/>
            <person name="Zeng Q."/>
            <person name="Gargeya S."/>
            <person name="Fitzgerald M."/>
            <person name="Haas B."/>
            <person name="Abouelleil A."/>
            <person name="Alvarado L."/>
            <person name="Arachchi H.M."/>
            <person name="Berlin A.M."/>
            <person name="Chapman S.B."/>
            <person name="Goldberg J."/>
            <person name="Griggs A."/>
            <person name="Gujja S."/>
            <person name="Hansen M."/>
            <person name="Howarth C."/>
            <person name="Imamovic A."/>
            <person name="Larimer J."/>
            <person name="McCowen C."/>
            <person name="Montmayeur A."/>
            <person name="Murphy C."/>
            <person name="Neiman D."/>
            <person name="Pearson M."/>
            <person name="Priest M."/>
            <person name="Roberts A."/>
            <person name="Saif S."/>
            <person name="Shea T."/>
            <person name="Sisk P."/>
            <person name="Sykes S."/>
            <person name="Wortman J."/>
            <person name="Nusbaum C."/>
            <person name="Birren B."/>
        </authorList>
    </citation>
    <scope>NUCLEOTIDE SEQUENCE [LARGE SCALE GENOMIC DNA]</scope>
    <source>
        <strain evidence="2 3">2_1_59BFAA</strain>
    </source>
</reference>
<sequence length="109" mass="11519">MMRKVLLSIPPALSTLLFCAHLLYHGVPLAAAAAPLGALILLAVKGAGATRLLALLHVLFACEWARAGGKIVMRRLETGGSIHPALEIMAGVTLFTILAGWCSLARHRD</sequence>
<keyword evidence="1" id="KW-1133">Transmembrane helix</keyword>